<dbReference type="InterPro" id="IPR013229">
    <property type="entry name" value="PEGA"/>
</dbReference>
<accession>A0A4U8YL10</accession>
<name>A0A4U8YL10_9BACT</name>
<protein>
    <submittedName>
        <fullName evidence="2">Pega</fullName>
    </submittedName>
</protein>
<dbReference type="Pfam" id="PF08308">
    <property type="entry name" value="PEGA"/>
    <property type="match status" value="1"/>
</dbReference>
<evidence type="ECO:0000313" key="3">
    <source>
        <dbReference type="Proteomes" id="UP000507962"/>
    </source>
</evidence>
<proteinExistence type="predicted"/>
<dbReference type="PROSITE" id="PS51257">
    <property type="entry name" value="PROKAR_LIPOPROTEIN"/>
    <property type="match status" value="1"/>
</dbReference>
<gene>
    <name evidence="2" type="ORF">MSL71_22450</name>
</gene>
<evidence type="ECO:0000313" key="2">
    <source>
        <dbReference type="EMBL" id="VFQ44596.1"/>
    </source>
</evidence>
<feature type="domain" description="PEGA" evidence="1">
    <location>
        <begin position="33"/>
        <end position="86"/>
    </location>
</feature>
<dbReference type="RefSeq" id="WP_180140265.1">
    <property type="nucleotide sequence ID" value="NZ_CAADHO010000003.1"/>
</dbReference>
<reference evidence="2 3" key="1">
    <citation type="submission" date="2019-03" db="EMBL/GenBank/DDBJ databases">
        <authorList>
            <person name="Nijsse B."/>
        </authorList>
    </citation>
    <scope>NUCLEOTIDE SEQUENCE [LARGE SCALE GENOMIC DNA]</scope>
    <source>
        <strain evidence="2">Desulfoluna butyratoxydans MSL71</strain>
    </source>
</reference>
<dbReference type="EMBL" id="CAADHO010000003">
    <property type="protein sequence ID" value="VFQ44596.1"/>
    <property type="molecule type" value="Genomic_DNA"/>
</dbReference>
<keyword evidence="3" id="KW-1185">Reference proteome</keyword>
<evidence type="ECO:0000259" key="1">
    <source>
        <dbReference type="Pfam" id="PF08308"/>
    </source>
</evidence>
<organism evidence="2 3">
    <name type="scientific">Desulfoluna butyratoxydans</name>
    <dbReference type="NCBI Taxonomy" id="231438"/>
    <lineage>
        <taxon>Bacteria</taxon>
        <taxon>Pseudomonadati</taxon>
        <taxon>Thermodesulfobacteriota</taxon>
        <taxon>Desulfobacteria</taxon>
        <taxon>Desulfobacterales</taxon>
        <taxon>Desulfolunaceae</taxon>
        <taxon>Desulfoluna</taxon>
    </lineage>
</organism>
<dbReference type="AlphaFoldDB" id="A0A4U8YL10"/>
<dbReference type="Proteomes" id="UP000507962">
    <property type="component" value="Unassembled WGS sequence"/>
</dbReference>
<sequence length="208" mass="22655">MKHVTRRCISLTGISIFLLLTGCATIVKGPTQEVSFTSVPAGASVILDGRVLGQTPFTMLLKKKPGQAIVFEKQGYSPQHMTLTTRLDSWFWGNIVFGGVLGSVTDGFSGSVTEYSPSQYFITLSPVASGKTQPISKKAEAEKYIVTAYQNIVTELNSDTGEYVASLFTLLDIPTKDQPQAVAQIRDLSNQHASIPEFADQVTRLYLN</sequence>